<evidence type="ECO:0000256" key="2">
    <source>
        <dbReference type="ARBA" id="ARBA00022801"/>
    </source>
</evidence>
<dbReference type="AlphaFoldDB" id="A0A7W6FKB9"/>
<sequence>MPDFKDVKLLGFDVFGTVVDWRGSVARHVEKFFSSQGTAIDPYKFATDWRSLYQPAMERVRTGERSWVPLDVLNLENLKVTLAYSGVDATRFTAQSLDNLNKAWERLDPWPDSVAAIDRLKRRFAVGPISNGHVAGMLWLSKYASLRWDVILGAETAKNYKPRPEVYFRSAESAGLSVEETAMVAAHNDDLEAARGCGMKTFFVLRSTEHGPDQTTDLVADDECDIAVKDLAELADVLGC</sequence>
<dbReference type="Gene3D" id="1.10.150.240">
    <property type="entry name" value="Putative phosphatase, domain 2"/>
    <property type="match status" value="1"/>
</dbReference>
<dbReference type="InterPro" id="IPR023214">
    <property type="entry name" value="HAD_sf"/>
</dbReference>
<dbReference type="SFLD" id="SFLDG01129">
    <property type="entry name" value="C1.5:_HAD__Beta-PGM__Phosphata"/>
    <property type="match status" value="1"/>
</dbReference>
<dbReference type="PANTHER" id="PTHR43316:SF3">
    <property type="entry name" value="HALOACID DEHALOGENASE, TYPE II (AFU_ORTHOLOGUE AFUA_2G07750)-RELATED"/>
    <property type="match status" value="1"/>
</dbReference>
<evidence type="ECO:0000256" key="3">
    <source>
        <dbReference type="RuleBase" id="RU368077"/>
    </source>
</evidence>
<comment type="function">
    <text evidence="3">Catalyzes the hydrolytic dehalogenation of small (S)-2-haloalkanoic acids to yield the corresponding (R)-2-hydroxyalkanoic acids.</text>
</comment>
<dbReference type="NCBIfam" id="TIGR01428">
    <property type="entry name" value="HAD_type_II"/>
    <property type="match status" value="1"/>
</dbReference>
<keyword evidence="2 3" id="KW-0378">Hydrolase</keyword>
<reference evidence="4 7" key="2">
    <citation type="submission" date="2020-08" db="EMBL/GenBank/DDBJ databases">
        <title>Genomic Encyclopedia of Type Strains, Phase IV (KMG-IV): sequencing the most valuable type-strain genomes for metagenomic binning, comparative biology and taxonomic classification.</title>
        <authorList>
            <person name="Goeker M."/>
        </authorList>
    </citation>
    <scope>NUCLEOTIDE SEQUENCE [LARGE SCALE GENOMIC DNA]</scope>
    <source>
        <strain evidence="4 7">DSM 19331</strain>
    </source>
</reference>
<dbReference type="Proteomes" id="UP000272004">
    <property type="component" value="Unassembled WGS sequence"/>
</dbReference>
<evidence type="ECO:0000256" key="1">
    <source>
        <dbReference type="ARBA" id="ARBA00008106"/>
    </source>
</evidence>
<dbReference type="InterPro" id="IPR036412">
    <property type="entry name" value="HAD-like_sf"/>
</dbReference>
<accession>A0A7W6FKB9</accession>
<proteinExistence type="inferred from homology"/>
<dbReference type="EMBL" id="RJJU01000013">
    <property type="protein sequence ID" value="RUM10341.1"/>
    <property type="molecule type" value="Genomic_DNA"/>
</dbReference>
<gene>
    <name evidence="5" type="ORF">EFB14_24190</name>
    <name evidence="4" type="ORF">GGQ65_004494</name>
</gene>
<dbReference type="SUPFAM" id="SSF56784">
    <property type="entry name" value="HAD-like"/>
    <property type="match status" value="1"/>
</dbReference>
<dbReference type="GO" id="GO:0018784">
    <property type="term" value="F:(S)-2-haloacid dehalogenase activity"/>
    <property type="evidence" value="ECO:0007669"/>
    <property type="project" value="UniProtKB-UniRule"/>
</dbReference>
<dbReference type="Gene3D" id="3.40.50.1000">
    <property type="entry name" value="HAD superfamily/HAD-like"/>
    <property type="match status" value="1"/>
</dbReference>
<organism evidence="4 7">
    <name type="scientific">Rhizobium fabae</name>
    <dbReference type="NCBI Taxonomy" id="573179"/>
    <lineage>
        <taxon>Bacteria</taxon>
        <taxon>Pseudomonadati</taxon>
        <taxon>Pseudomonadota</taxon>
        <taxon>Alphaproteobacteria</taxon>
        <taxon>Hyphomicrobiales</taxon>
        <taxon>Rhizobiaceae</taxon>
        <taxon>Rhizobium/Agrobacterium group</taxon>
        <taxon>Rhizobium</taxon>
    </lineage>
</organism>
<dbReference type="Proteomes" id="UP000545490">
    <property type="component" value="Unassembled WGS sequence"/>
</dbReference>
<dbReference type="NCBIfam" id="TIGR01493">
    <property type="entry name" value="HAD-SF-IA-v2"/>
    <property type="match status" value="1"/>
</dbReference>
<dbReference type="InterPro" id="IPR023198">
    <property type="entry name" value="PGP-like_dom2"/>
</dbReference>
<dbReference type="PANTHER" id="PTHR43316">
    <property type="entry name" value="HYDROLASE, HALOACID DELAHOGENASE-RELATED"/>
    <property type="match status" value="1"/>
</dbReference>
<evidence type="ECO:0000313" key="7">
    <source>
        <dbReference type="Proteomes" id="UP000545490"/>
    </source>
</evidence>
<dbReference type="SFLD" id="SFLDS00003">
    <property type="entry name" value="Haloacid_Dehalogenase"/>
    <property type="match status" value="1"/>
</dbReference>
<evidence type="ECO:0000313" key="6">
    <source>
        <dbReference type="Proteomes" id="UP000272004"/>
    </source>
</evidence>
<protein>
    <recommendedName>
        <fullName evidence="3">(S)-2-haloacid dehalogenase</fullName>
        <ecNumber evidence="3">3.8.1.2</ecNumber>
    </recommendedName>
    <alternativeName>
        <fullName evidence="3">2-haloalkanoic acid dehalogenase</fullName>
    </alternativeName>
    <alternativeName>
        <fullName evidence="3">Halocarboxylic acid halidohydrolase</fullName>
    </alternativeName>
    <alternativeName>
        <fullName evidence="3">L-2-haloacid dehalogenase</fullName>
    </alternativeName>
</protein>
<dbReference type="EMBL" id="JACIDG010000012">
    <property type="protein sequence ID" value="MBB3917178.1"/>
    <property type="molecule type" value="Genomic_DNA"/>
</dbReference>
<comment type="similarity">
    <text evidence="1 3">Belongs to the HAD-like hydrolase superfamily. S-2-haloalkanoic acid dehalogenase family.</text>
</comment>
<name>A0A7W6FKB9_9HYPH</name>
<reference evidence="5 6" key="1">
    <citation type="submission" date="2018-11" db="EMBL/GenBank/DDBJ databases">
        <authorList>
            <person name="Huo Y."/>
        </authorList>
    </citation>
    <scope>NUCLEOTIDE SEQUENCE [LARGE SCALE GENOMIC DNA]</scope>
    <source>
        <strain evidence="5 6">CCBAU 33202</strain>
    </source>
</reference>
<dbReference type="InterPro" id="IPR051540">
    <property type="entry name" value="S-2-haloacid_dehalogenase"/>
</dbReference>
<dbReference type="InterPro" id="IPR006439">
    <property type="entry name" value="HAD-SF_hydro_IA"/>
</dbReference>
<dbReference type="EC" id="3.8.1.2" evidence="3"/>
<keyword evidence="6" id="KW-1185">Reference proteome</keyword>
<evidence type="ECO:0000313" key="5">
    <source>
        <dbReference type="EMBL" id="RUM10341.1"/>
    </source>
</evidence>
<comment type="catalytic activity">
    <reaction evidence="3">
        <text>an (S)-2-haloacid + H2O = a (2R)-2-hydroxycarboxylate + a halide anion + H(+)</text>
        <dbReference type="Rhea" id="RHEA:11192"/>
        <dbReference type="ChEBI" id="CHEBI:15377"/>
        <dbReference type="ChEBI" id="CHEBI:15378"/>
        <dbReference type="ChEBI" id="CHEBI:16042"/>
        <dbReference type="ChEBI" id="CHEBI:58314"/>
        <dbReference type="ChEBI" id="CHEBI:137405"/>
        <dbReference type="EC" id="3.8.1.2"/>
    </reaction>
</comment>
<evidence type="ECO:0000313" key="4">
    <source>
        <dbReference type="EMBL" id="MBB3917178.1"/>
    </source>
</evidence>
<dbReference type="RefSeq" id="WP_126829175.1">
    <property type="nucleotide sequence ID" value="NZ_JACIDG010000012.1"/>
</dbReference>
<dbReference type="InterPro" id="IPR006328">
    <property type="entry name" value="2-HAD"/>
</dbReference>
<dbReference type="Pfam" id="PF00702">
    <property type="entry name" value="Hydrolase"/>
    <property type="match status" value="1"/>
</dbReference>
<comment type="caution">
    <text evidence="4">The sequence shown here is derived from an EMBL/GenBank/DDBJ whole genome shotgun (WGS) entry which is preliminary data.</text>
</comment>